<feature type="domain" description="AB hydrolase-1" evidence="2">
    <location>
        <begin position="143"/>
        <end position="342"/>
    </location>
</feature>
<evidence type="ECO:0000259" key="2">
    <source>
        <dbReference type="Pfam" id="PF00561"/>
    </source>
</evidence>
<reference evidence="3" key="1">
    <citation type="submission" date="2020-09" db="EMBL/GenBank/DDBJ databases">
        <title>Draft Genome Sequence of Paenibacillus sp. WST5.</title>
        <authorList>
            <person name="Bao Z."/>
        </authorList>
    </citation>
    <scope>NUCLEOTIDE SEQUENCE</scope>
    <source>
        <strain evidence="3">WST5</strain>
    </source>
</reference>
<comment type="caution">
    <text evidence="3">The sequence shown here is derived from an EMBL/GenBank/DDBJ whole genome shotgun (WGS) entry which is preliminary data.</text>
</comment>
<name>A0A926KVS8_9BACL</name>
<dbReference type="PANTHER" id="PTHR22946:SF12">
    <property type="entry name" value="CONIDIAL PIGMENT BIOSYNTHESIS PROTEIN AYG1 (AFU_ORTHOLOGUE AFUA_2G17550)"/>
    <property type="match status" value="1"/>
</dbReference>
<gene>
    <name evidence="3" type="ORF">ICC18_22360</name>
</gene>
<comment type="similarity">
    <text evidence="1">Belongs to the AB hydrolase superfamily. FUS2 hydrolase family.</text>
</comment>
<protein>
    <submittedName>
        <fullName evidence="3">Alpha/beta fold hydrolase</fullName>
    </submittedName>
</protein>
<dbReference type="AlphaFoldDB" id="A0A926KVS8"/>
<sequence>MRTTTEVGGFTFPIGYHQLHKVKIIDYQLNRWYSFGYTQLHEMREAARLIKTLDDWKPVMLQMASRALQEERYVEAAFAFRAAEFFALPSDPDKKRIYGRFLEIFYDKAYPNHVFERGRVPYEGGYLPTLYVPSRTNQRLGTVVIHGGFDSFVEELYSWADTLARRGYDVVLFEGPGQGGALKNYGLPLTHEWEKPVKAVLDHYQLDNVTLLGVSMGGWLCFRAAAFETRIKRVIASSVAFDYLQIPPAPVAWFAKVLLKLPNTMNKLAYLKARARMQERWGIYNLMYITKKDTPIEASKVMLQLNEENLHSNKVTQDVLILTGAKDHFIPLKIHHKQIAALIHAKSVTGRIIRKEEQGHNHCQVGNMGLALKLMADWLDARLRD</sequence>
<dbReference type="Proteomes" id="UP000650466">
    <property type="component" value="Unassembled WGS sequence"/>
</dbReference>
<dbReference type="Pfam" id="PF00561">
    <property type="entry name" value="Abhydrolase_1"/>
    <property type="match status" value="1"/>
</dbReference>
<keyword evidence="4" id="KW-1185">Reference proteome</keyword>
<dbReference type="Gene3D" id="3.40.50.1820">
    <property type="entry name" value="alpha/beta hydrolase"/>
    <property type="match status" value="1"/>
</dbReference>
<dbReference type="GO" id="GO:0016787">
    <property type="term" value="F:hydrolase activity"/>
    <property type="evidence" value="ECO:0007669"/>
    <property type="project" value="UniProtKB-KW"/>
</dbReference>
<evidence type="ECO:0000313" key="3">
    <source>
        <dbReference type="EMBL" id="MBD0382865.1"/>
    </source>
</evidence>
<keyword evidence="3" id="KW-0378">Hydrolase</keyword>
<accession>A0A926KVS8</accession>
<dbReference type="RefSeq" id="WP_188176663.1">
    <property type="nucleotide sequence ID" value="NZ_JACVVD010000009.1"/>
</dbReference>
<organism evidence="3 4">
    <name type="scientific">Paenibacillus sedimenti</name>
    <dbReference type="NCBI Taxonomy" id="2770274"/>
    <lineage>
        <taxon>Bacteria</taxon>
        <taxon>Bacillati</taxon>
        <taxon>Bacillota</taxon>
        <taxon>Bacilli</taxon>
        <taxon>Bacillales</taxon>
        <taxon>Paenibacillaceae</taxon>
        <taxon>Paenibacillus</taxon>
    </lineage>
</organism>
<dbReference type="InterPro" id="IPR050261">
    <property type="entry name" value="FrsA_esterase"/>
</dbReference>
<evidence type="ECO:0000256" key="1">
    <source>
        <dbReference type="ARBA" id="ARBA00038115"/>
    </source>
</evidence>
<dbReference type="InterPro" id="IPR029058">
    <property type="entry name" value="AB_hydrolase_fold"/>
</dbReference>
<dbReference type="SUPFAM" id="SSF53474">
    <property type="entry name" value="alpha/beta-Hydrolases"/>
    <property type="match status" value="1"/>
</dbReference>
<dbReference type="PANTHER" id="PTHR22946">
    <property type="entry name" value="DIENELACTONE HYDROLASE DOMAIN-CONTAINING PROTEIN-RELATED"/>
    <property type="match status" value="1"/>
</dbReference>
<dbReference type="InterPro" id="IPR000073">
    <property type="entry name" value="AB_hydrolase_1"/>
</dbReference>
<evidence type="ECO:0000313" key="4">
    <source>
        <dbReference type="Proteomes" id="UP000650466"/>
    </source>
</evidence>
<proteinExistence type="inferred from homology"/>
<dbReference type="EMBL" id="JACVVD010000009">
    <property type="protein sequence ID" value="MBD0382865.1"/>
    <property type="molecule type" value="Genomic_DNA"/>
</dbReference>